<dbReference type="InterPro" id="IPR040794">
    <property type="entry name" value="CE2_N"/>
</dbReference>
<accession>A0A7W9LYF5</accession>
<dbReference type="PANTHER" id="PTHR37834:SF2">
    <property type="entry name" value="ESTERASE, SGNH HYDROLASE-TYPE"/>
    <property type="match status" value="1"/>
</dbReference>
<reference evidence="3 4" key="1">
    <citation type="submission" date="2020-08" db="EMBL/GenBank/DDBJ databases">
        <title>Sequencing the genomes of 1000 actinobacteria strains.</title>
        <authorList>
            <person name="Klenk H.-P."/>
        </authorList>
    </citation>
    <scope>NUCLEOTIDE SEQUENCE [LARGE SCALE GENOMIC DNA]</scope>
    <source>
        <strain evidence="3 4">DSM 45486</strain>
    </source>
</reference>
<proteinExistence type="predicted"/>
<dbReference type="Gene3D" id="2.60.120.260">
    <property type="entry name" value="Galactose-binding domain-like"/>
    <property type="match status" value="1"/>
</dbReference>
<dbReference type="InterPro" id="IPR036514">
    <property type="entry name" value="SGNH_hydro_sf"/>
</dbReference>
<name>A0A7W9LYF5_9PSEU</name>
<dbReference type="InterPro" id="IPR013830">
    <property type="entry name" value="SGNH_hydro"/>
</dbReference>
<dbReference type="Pfam" id="PF13472">
    <property type="entry name" value="Lipase_GDSL_2"/>
    <property type="match status" value="1"/>
</dbReference>
<dbReference type="AlphaFoldDB" id="A0A7W9LYF5"/>
<feature type="chain" id="PRO_5031177793" evidence="1">
    <location>
        <begin position="26"/>
        <end position="479"/>
    </location>
</feature>
<comment type="caution">
    <text evidence="3">The sequence shown here is derived from an EMBL/GenBank/DDBJ whole genome shotgun (WGS) entry which is preliminary data.</text>
</comment>
<dbReference type="Gene3D" id="2.80.10.50">
    <property type="match status" value="2"/>
</dbReference>
<dbReference type="Pfam" id="PF17996">
    <property type="entry name" value="CE2_N"/>
    <property type="match status" value="1"/>
</dbReference>
<dbReference type="SMART" id="SM00458">
    <property type="entry name" value="RICIN"/>
    <property type="match status" value="1"/>
</dbReference>
<feature type="signal peptide" evidence="1">
    <location>
        <begin position="1"/>
        <end position="25"/>
    </location>
</feature>
<gene>
    <name evidence="3" type="ORF">F4560_000583</name>
</gene>
<dbReference type="PANTHER" id="PTHR37834">
    <property type="entry name" value="GDSL-LIKE LIPASE/ACYLHYDROLASE DOMAIN PROTEIN (AFU_ORTHOLOGUE AFUA_2G00620)"/>
    <property type="match status" value="1"/>
</dbReference>
<dbReference type="CDD" id="cd01831">
    <property type="entry name" value="Endoglucanase_E_like"/>
    <property type="match status" value="1"/>
</dbReference>
<dbReference type="InterPro" id="IPR037461">
    <property type="entry name" value="CtCE2-like_dom"/>
</dbReference>
<keyword evidence="4" id="KW-1185">Reference proteome</keyword>
<dbReference type="SUPFAM" id="SSF50370">
    <property type="entry name" value="Ricin B-like lectins"/>
    <property type="match status" value="1"/>
</dbReference>
<dbReference type="PROSITE" id="PS50231">
    <property type="entry name" value="RICIN_B_LECTIN"/>
    <property type="match status" value="1"/>
</dbReference>
<dbReference type="InterPro" id="IPR000772">
    <property type="entry name" value="Ricin_B_lectin"/>
</dbReference>
<protein>
    <submittedName>
        <fullName evidence="3">Lysophospholipase L1-like esterase</fullName>
    </submittedName>
</protein>
<dbReference type="InterPro" id="IPR035992">
    <property type="entry name" value="Ricin_B-like_lectins"/>
</dbReference>
<dbReference type="GO" id="GO:0052689">
    <property type="term" value="F:carboxylic ester hydrolase activity"/>
    <property type="evidence" value="ECO:0007669"/>
    <property type="project" value="InterPro"/>
</dbReference>
<sequence>MKLTATLTGLALVAGTVLATPPAAAATVDTTATYVLVSRHSGKAVQVVSTSDGAAVTQGTRTDSAGQQWQFVDSGGGYYRLKSRLSGKVVDVASSSTANGANVVQWTDKNATNQQFRLADSDGGHVRFVNRNSGKALDVWERSTADGARISQYDDTGGTNQQWQLVRLGTATVGLPTDPNIRYFGRWNYGNPAAYVSEWAGAYVVVGFTGRTVKLRQRNAIDFYVSIDGGPDVSYVNRSGTVDLTPTPLASGNHTLRVSYRPIAGSYRGDAVFQGVVLDAGATTFAPAVPSRIVEFVGDSITVGQQSSKQALTAYGWLVGERLGAGHTQIAVGGACLVSAADGCIGMSDRFLRTGLQADATNWDFSRYRADVVVINLGTNDVGHSVTGPQFQSAYVTLLRRAREKYPTATVLAMQTFRKRYIPETQAAVRAVNDPKIRFVDTTGWIVEATDTTDNVHPNDQGHRKIADRLAPIVSAALG</sequence>
<evidence type="ECO:0000313" key="3">
    <source>
        <dbReference type="EMBL" id="MBB5800815.1"/>
    </source>
</evidence>
<dbReference type="SUPFAM" id="SSF52266">
    <property type="entry name" value="SGNH hydrolase"/>
    <property type="match status" value="1"/>
</dbReference>
<dbReference type="Proteomes" id="UP000552097">
    <property type="component" value="Unassembled WGS sequence"/>
</dbReference>
<dbReference type="EMBL" id="JACHMO010000001">
    <property type="protein sequence ID" value="MBB5800815.1"/>
    <property type="molecule type" value="Genomic_DNA"/>
</dbReference>
<evidence type="ECO:0000313" key="4">
    <source>
        <dbReference type="Proteomes" id="UP000552097"/>
    </source>
</evidence>
<dbReference type="Pfam" id="PF14200">
    <property type="entry name" value="RicinB_lectin_2"/>
    <property type="match status" value="1"/>
</dbReference>
<keyword evidence="1" id="KW-0732">Signal</keyword>
<organism evidence="3 4">
    <name type="scientific">Saccharothrix ecbatanensis</name>
    <dbReference type="NCBI Taxonomy" id="1105145"/>
    <lineage>
        <taxon>Bacteria</taxon>
        <taxon>Bacillati</taxon>
        <taxon>Actinomycetota</taxon>
        <taxon>Actinomycetes</taxon>
        <taxon>Pseudonocardiales</taxon>
        <taxon>Pseudonocardiaceae</taxon>
        <taxon>Saccharothrix</taxon>
    </lineage>
</organism>
<evidence type="ECO:0000256" key="1">
    <source>
        <dbReference type="SAM" id="SignalP"/>
    </source>
</evidence>
<evidence type="ECO:0000259" key="2">
    <source>
        <dbReference type="SMART" id="SM00458"/>
    </source>
</evidence>
<dbReference type="RefSeq" id="WP_184915816.1">
    <property type="nucleotide sequence ID" value="NZ_JACHMO010000001.1"/>
</dbReference>
<dbReference type="InterPro" id="IPR052762">
    <property type="entry name" value="PCW_deacetylase/CE"/>
</dbReference>
<dbReference type="Gene3D" id="3.40.50.1110">
    <property type="entry name" value="SGNH hydrolase"/>
    <property type="match status" value="1"/>
</dbReference>
<feature type="domain" description="Ricin B lectin" evidence="2">
    <location>
        <begin position="32"/>
        <end position="166"/>
    </location>
</feature>